<reference evidence="2 3" key="1">
    <citation type="submission" date="2018-03" db="EMBL/GenBank/DDBJ databases">
        <title>Genomic Encyclopedia of Archaeal and Bacterial Type Strains, Phase II (KMG-II): from individual species to whole genera.</title>
        <authorList>
            <person name="Goeker M."/>
        </authorList>
    </citation>
    <scope>NUCLEOTIDE SEQUENCE [LARGE SCALE GENOMIC DNA]</scope>
    <source>
        <strain evidence="2 3">DSM 29057</strain>
    </source>
</reference>
<dbReference type="RefSeq" id="WP_106596249.1">
    <property type="nucleotide sequence ID" value="NZ_PYAS01000007.1"/>
</dbReference>
<dbReference type="OrthoDB" id="947982at2"/>
<sequence length="226" mass="25043">MKSIRFIVLFVFLGLSEAFSQDISRVTSGIDVGLGYQDKVWVPSATYHQELSLSNFPWFRIGWGVRAWGYYAGRTDMLPKSSALNADTLKFGKITANGASFLVGANFRLWKFDIGANTDLFGVAFGLKRSALYEGGGLYGEGGAHYNTYIKSGPATLNALPLFMDKQNGQSEAYIRFWITDQIGLKVAYVHGRVTYASPDKLINGQTRYSTTYGVPYVALSFPLYN</sequence>
<protein>
    <recommendedName>
        <fullName evidence="4">Outer membrane protein with beta-barrel domain</fullName>
    </recommendedName>
</protein>
<keyword evidence="1" id="KW-0732">Signal</keyword>
<comment type="caution">
    <text evidence="2">The sequence shown here is derived from an EMBL/GenBank/DDBJ whole genome shotgun (WGS) entry which is preliminary data.</text>
</comment>
<proteinExistence type="predicted"/>
<name>A0A2P8G1C3_9BACT</name>
<dbReference type="AlphaFoldDB" id="A0A2P8G1C3"/>
<feature type="signal peptide" evidence="1">
    <location>
        <begin position="1"/>
        <end position="20"/>
    </location>
</feature>
<accession>A0A2P8G1C3</accession>
<keyword evidence="3" id="KW-1185">Reference proteome</keyword>
<organism evidence="2 3">
    <name type="scientific">Dyadobacter jiangsuensis</name>
    <dbReference type="NCBI Taxonomy" id="1591085"/>
    <lineage>
        <taxon>Bacteria</taxon>
        <taxon>Pseudomonadati</taxon>
        <taxon>Bacteroidota</taxon>
        <taxon>Cytophagia</taxon>
        <taxon>Cytophagales</taxon>
        <taxon>Spirosomataceae</taxon>
        <taxon>Dyadobacter</taxon>
    </lineage>
</organism>
<dbReference type="EMBL" id="PYAS01000007">
    <property type="protein sequence ID" value="PSL27746.1"/>
    <property type="molecule type" value="Genomic_DNA"/>
</dbReference>
<gene>
    <name evidence="2" type="ORF">CLV60_10711</name>
</gene>
<evidence type="ECO:0000313" key="3">
    <source>
        <dbReference type="Proteomes" id="UP000241964"/>
    </source>
</evidence>
<feature type="chain" id="PRO_5015181904" description="Outer membrane protein with beta-barrel domain" evidence="1">
    <location>
        <begin position="21"/>
        <end position="226"/>
    </location>
</feature>
<evidence type="ECO:0000256" key="1">
    <source>
        <dbReference type="SAM" id="SignalP"/>
    </source>
</evidence>
<evidence type="ECO:0008006" key="4">
    <source>
        <dbReference type="Google" id="ProtNLM"/>
    </source>
</evidence>
<evidence type="ECO:0000313" key="2">
    <source>
        <dbReference type="EMBL" id="PSL27746.1"/>
    </source>
</evidence>
<dbReference type="Proteomes" id="UP000241964">
    <property type="component" value="Unassembled WGS sequence"/>
</dbReference>